<dbReference type="InterPro" id="IPR029018">
    <property type="entry name" value="Hex-like_dom2"/>
</dbReference>
<evidence type="ECO:0000313" key="4">
    <source>
        <dbReference type="EMBL" id="KXJ93376.1"/>
    </source>
</evidence>
<dbReference type="OrthoDB" id="4849794at2759"/>
<feature type="chain" id="PRO_5007293577" description="Gylcosyl hydrolase 115 C-terminal domain-containing protein" evidence="2">
    <location>
        <begin position="19"/>
        <end position="1069"/>
    </location>
</feature>
<protein>
    <recommendedName>
        <fullName evidence="3">Gylcosyl hydrolase 115 C-terminal domain-containing protein</fullName>
    </recommendedName>
</protein>
<keyword evidence="2" id="KW-0732">Signal</keyword>
<dbReference type="GO" id="GO:0016787">
    <property type="term" value="F:hydrolase activity"/>
    <property type="evidence" value="ECO:0007669"/>
    <property type="project" value="UniProtKB-KW"/>
</dbReference>
<keyword evidence="1" id="KW-0378">Hydrolase</keyword>
<dbReference type="InterPro" id="IPR042301">
    <property type="entry name" value="GH115_sf"/>
</dbReference>
<keyword evidence="5" id="KW-1185">Reference proteome</keyword>
<dbReference type="InParanoid" id="A0A136J8J7"/>
<proteinExistence type="predicted"/>
<dbReference type="Gene3D" id="3.20.20.520">
    <property type="entry name" value="Glycosyl hydrolase family 115"/>
    <property type="match status" value="1"/>
</dbReference>
<sequence length="1069" mass="120503">MLATAVVTLLTLAGASRALLEEKFVAFKPATGSVPIHNATIIYAADDPVGVKIAATSLVDDLAAVTGNKLELSPYSADAIVSSFRPENEIVLTPPKKKASRGAILTGTVESKLIRHLVKNGKLNVTDIEGKWETFKTTIVENPISGVSHALVIAGSDKRAVMFGIYTLAEQCGQSPFHWWADVPAKQHNEIYATNKTIVFGEPSVKYRGLFINDEAPGLTGWWSKVHGKAHQPLDTEFYRHVFDMLVRLKGNFMWPGSWKSWVPKPGNIFFTDDPGNMELANDYGIVISTSHHEPMQRATNEWDAAKFGPWDWAKNKQNVVDFMREGVRRAANNESYFTLGMRSAADGPIEGDNPIALLTEVFEVQRQLIADYHGNATAIPQMWTIYKEVMTYYAAGLVPPDDVTLMFTDDNWGNIQRLPIDNEANRTGGIGMYYHLQYTGVPKSYKWQNTNNLPKIYKELWQAYERGADRVWVTNVGDIKPVELPFSLIMEMSWNMDSLSFETLPDYLAAFAVREFDVEDPAEIASIMMRHSHLIGRRKYESTVATTYSVIHYFESERVLREWKELSDRVQAVAKTLPESRRAAFWHHVEWPIEAGYAYHETVLNVGINQHIGWERRNTANAVAQKALDAFELDYDLLEKYDTMLDGKWAGMLSQPHFDPYYSQTTPDDWWEPTKNAVAGLWYVQMRENASYNFGNLGIYAESSWSAHRQGRNLPSAIPSGPMDWDFRPILSVMDPQGKGVWHVDLFHRGDYRVPITWNISSKPSWLTVTPSSGKLTRDLLEQRLNFTVDWDSVPPGLDQWVYVGVEFDTSPWFDQILMPIMNFRVPDDFVGFPESQSFVSIEAPHFQRRSNGTSSGSTSSVTYGHIPYLGTRSDSGSLALRPYTAARADRTAAREAWVEYDFYLYYATDVWARVYINGALDTDPTLPMEFSLTVDGAGDPDWMRVLGTPGRPGDTPPGWAERVADHVWMPEVRFGRLAGGRHTLRWRSNSPEVYLEKIALDTRGGLRDSYLGPPETKMVTGKKAAVADTAGEEEEEQKEEDGLSAFMLAVKGFGFKKNANDVLRVQG</sequence>
<evidence type="ECO:0000256" key="2">
    <source>
        <dbReference type="SAM" id="SignalP"/>
    </source>
</evidence>
<dbReference type="AlphaFoldDB" id="A0A136J8J7"/>
<accession>A0A136J8J7</accession>
<reference evidence="5" key="1">
    <citation type="submission" date="2016-02" db="EMBL/GenBank/DDBJ databases">
        <title>Draft genome sequence of Microdochium bolleyi, a fungal endophyte of beachgrass.</title>
        <authorList>
            <consortium name="DOE Joint Genome Institute"/>
            <person name="David A.S."/>
            <person name="May G."/>
            <person name="Haridas S."/>
            <person name="Lim J."/>
            <person name="Wang M."/>
            <person name="Labutti K."/>
            <person name="Lipzen A."/>
            <person name="Barry K."/>
            <person name="Grigoriev I.V."/>
        </authorList>
    </citation>
    <scope>NUCLEOTIDE SEQUENCE [LARGE SCALE GENOMIC DNA]</scope>
    <source>
        <strain evidence="5">J235TASD1</strain>
    </source>
</reference>
<dbReference type="EMBL" id="KQ964248">
    <property type="protein sequence ID" value="KXJ93376.1"/>
    <property type="molecule type" value="Genomic_DNA"/>
</dbReference>
<dbReference type="Gene3D" id="2.60.120.1620">
    <property type="match status" value="1"/>
</dbReference>
<evidence type="ECO:0000256" key="1">
    <source>
        <dbReference type="ARBA" id="ARBA00022801"/>
    </source>
</evidence>
<dbReference type="Proteomes" id="UP000070501">
    <property type="component" value="Unassembled WGS sequence"/>
</dbReference>
<name>A0A136J8J7_9PEZI</name>
<dbReference type="InterPro" id="IPR041437">
    <property type="entry name" value="GH115_C"/>
</dbReference>
<dbReference type="Gene3D" id="1.20.58.2150">
    <property type="match status" value="1"/>
</dbReference>
<dbReference type="Pfam" id="PF17829">
    <property type="entry name" value="GH115_C"/>
    <property type="match status" value="1"/>
</dbReference>
<dbReference type="PANTHER" id="PTHR37842:SF2">
    <property type="entry name" value="GYLCOSYL HYDROLASE 115 C-TERMINAL DOMAIN-CONTAINING PROTEIN"/>
    <property type="match status" value="1"/>
</dbReference>
<dbReference type="STRING" id="196109.A0A136J8J7"/>
<feature type="domain" description="Gylcosyl hydrolase 115 C-terminal" evidence="3">
    <location>
        <begin position="833"/>
        <end position="1017"/>
    </location>
</feature>
<feature type="signal peptide" evidence="2">
    <location>
        <begin position="1"/>
        <end position="18"/>
    </location>
</feature>
<organism evidence="4 5">
    <name type="scientific">Microdochium bolleyi</name>
    <dbReference type="NCBI Taxonomy" id="196109"/>
    <lineage>
        <taxon>Eukaryota</taxon>
        <taxon>Fungi</taxon>
        <taxon>Dikarya</taxon>
        <taxon>Ascomycota</taxon>
        <taxon>Pezizomycotina</taxon>
        <taxon>Sordariomycetes</taxon>
        <taxon>Xylariomycetidae</taxon>
        <taxon>Xylariales</taxon>
        <taxon>Microdochiaceae</taxon>
        <taxon>Microdochium</taxon>
    </lineage>
</organism>
<evidence type="ECO:0000259" key="3">
    <source>
        <dbReference type="Pfam" id="PF17829"/>
    </source>
</evidence>
<dbReference type="Gene3D" id="3.30.379.10">
    <property type="entry name" value="Chitobiase/beta-hexosaminidase domain 2-like"/>
    <property type="match status" value="1"/>
</dbReference>
<evidence type="ECO:0000313" key="5">
    <source>
        <dbReference type="Proteomes" id="UP000070501"/>
    </source>
</evidence>
<dbReference type="Pfam" id="PF15979">
    <property type="entry name" value="Glyco_hydro_115"/>
    <property type="match status" value="1"/>
</dbReference>
<gene>
    <name evidence="4" type="ORF">Micbo1qcDRAFT_146391</name>
</gene>
<dbReference type="InterPro" id="IPR031924">
    <property type="entry name" value="GH115"/>
</dbReference>
<dbReference type="PANTHER" id="PTHR37842">
    <property type="match status" value="1"/>
</dbReference>